<dbReference type="Proteomes" id="UP000050416">
    <property type="component" value="Unassembled WGS sequence"/>
</dbReference>
<reference evidence="2 3" key="1">
    <citation type="submission" date="2015-09" db="EMBL/GenBank/DDBJ databases">
        <title>Identification and resolution of microdiversity through metagenomic sequencing of parallel consortia.</title>
        <authorList>
            <person name="Nelson W.C."/>
            <person name="Romine M.F."/>
            <person name="Lindemann S.R."/>
        </authorList>
    </citation>
    <scope>NUCLEOTIDE SEQUENCE [LARGE SCALE GENOMIC DNA]</scope>
    <source>
        <strain evidence="2">HL-55</strain>
    </source>
</reference>
<dbReference type="Pfam" id="PF10734">
    <property type="entry name" value="DUF2523"/>
    <property type="match status" value="1"/>
</dbReference>
<dbReference type="InterPro" id="IPR019670">
    <property type="entry name" value="DUF2523"/>
</dbReference>
<feature type="transmembrane region" description="Helical" evidence="1">
    <location>
        <begin position="58"/>
        <end position="84"/>
    </location>
</feature>
<sequence>MPLLHFIWTLVISLIPWIISKVFRAIGFGFVTYVGLTVGLDKAEDFIFSRFENLGTELYQILAIAGFPQGIKILFAAFAVALILKNAGTGDRVRKPVWKKPGPFEA</sequence>
<evidence type="ECO:0000256" key="1">
    <source>
        <dbReference type="SAM" id="Phobius"/>
    </source>
</evidence>
<keyword evidence="1" id="KW-1133">Transmembrane helix</keyword>
<dbReference type="OrthoDB" id="6901798at2"/>
<evidence type="ECO:0000313" key="2">
    <source>
        <dbReference type="EMBL" id="KPQ29298.1"/>
    </source>
</evidence>
<proteinExistence type="predicted"/>
<gene>
    <name evidence="2" type="ORF">HLUCCX14_07170</name>
</gene>
<dbReference type="STRING" id="1305731.GCA_000934705_00003"/>
<accession>A0A0N8KKW8</accession>
<protein>
    <submittedName>
        <fullName evidence="2">Uncharacterized protein</fullName>
    </submittedName>
</protein>
<dbReference type="AlphaFoldDB" id="A0A0N8KKW8"/>
<keyword evidence="1" id="KW-0812">Transmembrane</keyword>
<evidence type="ECO:0000313" key="3">
    <source>
        <dbReference type="Proteomes" id="UP000050416"/>
    </source>
</evidence>
<dbReference type="PATRIC" id="fig|1305731.5.peg.3436"/>
<organism evidence="2 3">
    <name type="scientific">Marinobacter excellens HL-55</name>
    <dbReference type="NCBI Taxonomy" id="1305731"/>
    <lineage>
        <taxon>Bacteria</taxon>
        <taxon>Pseudomonadati</taxon>
        <taxon>Pseudomonadota</taxon>
        <taxon>Gammaproteobacteria</taxon>
        <taxon>Pseudomonadales</taxon>
        <taxon>Marinobacteraceae</taxon>
        <taxon>Marinobacter</taxon>
    </lineage>
</organism>
<keyword evidence="1" id="KW-0472">Membrane</keyword>
<name>A0A0N8KKW8_9GAMM</name>
<comment type="caution">
    <text evidence="2">The sequence shown here is derived from an EMBL/GenBank/DDBJ whole genome shotgun (WGS) entry which is preliminary data.</text>
</comment>
<dbReference type="EMBL" id="LJZQ01000007">
    <property type="protein sequence ID" value="KPQ29298.1"/>
    <property type="molecule type" value="Genomic_DNA"/>
</dbReference>